<comment type="caution">
    <text evidence="2">The sequence shown here is derived from an EMBL/GenBank/DDBJ whole genome shotgun (WGS) entry which is preliminary data.</text>
</comment>
<dbReference type="InterPro" id="IPR036638">
    <property type="entry name" value="HLH_DNA-bd_sf"/>
</dbReference>
<dbReference type="Gene3D" id="4.10.280.10">
    <property type="entry name" value="Helix-loop-helix DNA-binding domain"/>
    <property type="match status" value="1"/>
</dbReference>
<organism evidence="2 3">
    <name type="scientific">Elysia chlorotica</name>
    <name type="common">Eastern emerald elysia</name>
    <name type="synonym">Sea slug</name>
    <dbReference type="NCBI Taxonomy" id="188477"/>
    <lineage>
        <taxon>Eukaryota</taxon>
        <taxon>Metazoa</taxon>
        <taxon>Spiralia</taxon>
        <taxon>Lophotrochozoa</taxon>
        <taxon>Mollusca</taxon>
        <taxon>Gastropoda</taxon>
        <taxon>Heterobranchia</taxon>
        <taxon>Euthyneura</taxon>
        <taxon>Panpulmonata</taxon>
        <taxon>Sacoglossa</taxon>
        <taxon>Placobranchoidea</taxon>
        <taxon>Plakobranchidae</taxon>
        <taxon>Elysia</taxon>
    </lineage>
</organism>
<dbReference type="SUPFAM" id="SSF47459">
    <property type="entry name" value="HLH, helix-loop-helix DNA-binding domain"/>
    <property type="match status" value="1"/>
</dbReference>
<keyword evidence="3" id="KW-1185">Reference proteome</keyword>
<dbReference type="GO" id="GO:0046983">
    <property type="term" value="F:protein dimerization activity"/>
    <property type="evidence" value="ECO:0007669"/>
    <property type="project" value="InterPro"/>
</dbReference>
<evidence type="ECO:0000313" key="3">
    <source>
        <dbReference type="Proteomes" id="UP000271974"/>
    </source>
</evidence>
<dbReference type="InterPro" id="IPR050283">
    <property type="entry name" value="E-box_TF_Regulators"/>
</dbReference>
<dbReference type="InterPro" id="IPR011598">
    <property type="entry name" value="bHLH_dom"/>
</dbReference>
<dbReference type="PANTHER" id="PTHR23349:SF68">
    <property type="entry name" value="FI14601P"/>
    <property type="match status" value="1"/>
</dbReference>
<dbReference type="Proteomes" id="UP000271974">
    <property type="component" value="Unassembled WGS sequence"/>
</dbReference>
<dbReference type="PROSITE" id="PS50888">
    <property type="entry name" value="BHLH"/>
    <property type="match status" value="1"/>
</dbReference>
<reference evidence="2 3" key="1">
    <citation type="submission" date="2019-01" db="EMBL/GenBank/DDBJ databases">
        <title>A draft genome assembly of the solar-powered sea slug Elysia chlorotica.</title>
        <authorList>
            <person name="Cai H."/>
            <person name="Li Q."/>
            <person name="Fang X."/>
            <person name="Li J."/>
            <person name="Curtis N.E."/>
            <person name="Altenburger A."/>
            <person name="Shibata T."/>
            <person name="Feng M."/>
            <person name="Maeda T."/>
            <person name="Schwartz J.A."/>
            <person name="Shigenobu S."/>
            <person name="Lundholm N."/>
            <person name="Nishiyama T."/>
            <person name="Yang H."/>
            <person name="Hasebe M."/>
            <person name="Li S."/>
            <person name="Pierce S.K."/>
            <person name="Wang J."/>
        </authorList>
    </citation>
    <scope>NUCLEOTIDE SEQUENCE [LARGE SCALE GENOMIC DNA]</scope>
    <source>
        <strain evidence="2">EC2010</strain>
        <tissue evidence="2">Whole organism of an adult</tissue>
    </source>
</reference>
<dbReference type="Pfam" id="PF00010">
    <property type="entry name" value="HLH"/>
    <property type="match status" value="1"/>
</dbReference>
<name>A0A3S0ZX26_ELYCH</name>
<sequence length="224" mass="25037">MDSYSIMSGLGEGFLEFCGSQYYPTDQSFICPSENQFYGDFLDFQTDSYFDSSESDQENFCYESQVVPTCVPENGSSKHKPNQQRKAANMRERKRMKSINDAFEQLRDRIPMAATNIKGDRKVSKVDTLRLAIRYISYLAKVVKTSGDVTGGTYNQRTKEKIILRCQFTACGISEDLGFNLIGHSLSCTSPVEAVASSDGTTTLSAKVWTPETATTIDLMNIHN</sequence>
<dbReference type="GO" id="GO:0032502">
    <property type="term" value="P:developmental process"/>
    <property type="evidence" value="ECO:0007669"/>
    <property type="project" value="TreeGrafter"/>
</dbReference>
<proteinExistence type="predicted"/>
<accession>A0A3S0ZX26</accession>
<dbReference type="SMART" id="SM00353">
    <property type="entry name" value="HLH"/>
    <property type="match status" value="1"/>
</dbReference>
<dbReference type="STRING" id="188477.A0A3S0ZX26"/>
<gene>
    <name evidence="2" type="ORF">EGW08_004109</name>
</gene>
<evidence type="ECO:0000259" key="1">
    <source>
        <dbReference type="PROSITE" id="PS50888"/>
    </source>
</evidence>
<dbReference type="EMBL" id="RQTK01000092">
    <property type="protein sequence ID" value="RUS88147.1"/>
    <property type="molecule type" value="Genomic_DNA"/>
</dbReference>
<protein>
    <recommendedName>
        <fullName evidence="1">BHLH domain-containing protein</fullName>
    </recommendedName>
</protein>
<dbReference type="AlphaFoldDB" id="A0A3S0ZX26"/>
<feature type="domain" description="BHLH" evidence="1">
    <location>
        <begin position="83"/>
        <end position="139"/>
    </location>
</feature>
<dbReference type="PANTHER" id="PTHR23349">
    <property type="entry name" value="BASIC HELIX-LOOP-HELIX TRANSCRIPTION FACTOR, TWIST"/>
    <property type="match status" value="1"/>
</dbReference>
<dbReference type="GO" id="GO:0000981">
    <property type="term" value="F:DNA-binding transcription factor activity, RNA polymerase II-specific"/>
    <property type="evidence" value="ECO:0007669"/>
    <property type="project" value="TreeGrafter"/>
</dbReference>
<evidence type="ECO:0000313" key="2">
    <source>
        <dbReference type="EMBL" id="RUS88147.1"/>
    </source>
</evidence>
<dbReference type="GO" id="GO:0000977">
    <property type="term" value="F:RNA polymerase II transcription regulatory region sequence-specific DNA binding"/>
    <property type="evidence" value="ECO:0007669"/>
    <property type="project" value="TreeGrafter"/>
</dbReference>
<dbReference type="OrthoDB" id="6106870at2759"/>